<accession>A0A830G865</accession>
<comment type="caution">
    <text evidence="3">The sequence shown here is derived from an EMBL/GenBank/DDBJ whole genome shotgun (WGS) entry which is preliminary data.</text>
</comment>
<keyword evidence="1" id="KW-1133">Transmembrane helix</keyword>
<dbReference type="InterPro" id="IPR020846">
    <property type="entry name" value="MFS_dom"/>
</dbReference>
<dbReference type="Gene3D" id="1.20.1250.20">
    <property type="entry name" value="MFS general substrate transporter like domains"/>
    <property type="match status" value="2"/>
</dbReference>
<dbReference type="PROSITE" id="PS50850">
    <property type="entry name" value="MFS"/>
    <property type="match status" value="1"/>
</dbReference>
<feature type="transmembrane region" description="Helical" evidence="1">
    <location>
        <begin position="77"/>
        <end position="107"/>
    </location>
</feature>
<gene>
    <name evidence="3" type="ORF">GCM10009021_04820</name>
</gene>
<organism evidence="3 4">
    <name type="scientific">Halarchaeum nitratireducens</name>
    <dbReference type="NCBI Taxonomy" id="489913"/>
    <lineage>
        <taxon>Archaea</taxon>
        <taxon>Methanobacteriati</taxon>
        <taxon>Methanobacteriota</taxon>
        <taxon>Stenosarchaea group</taxon>
        <taxon>Halobacteria</taxon>
        <taxon>Halobacteriales</taxon>
        <taxon>Halobacteriaceae</taxon>
    </lineage>
</organism>
<sequence>MTRRASGVLGVTTLVSADHLLSHVYLLAFPPLFPLIAGTFDVSVTRLAVSVTLIYAAQFLCQVPAGELVDRVGGKRAVVAGLAVTAASIVAAGFATTYLHVLVCAFLSGVGQSPFHPGNYALLDAAGDADREGKQFSVHSFGGFVGFAAAPVLTTGIAALADWRTALVVVGAVGLVYAGVLAVALAPVHRRALRAVNAAGPSDDDAGRGSLFASVGLLTRPLVAGMFAFFLLVTLADTGLQTYTTAFAVEHLSLSTVVGNTALTALLGVTAVTVLIGGWLADRYDAFAIIVVGLSWTALVLGASVAFDLGRTAFVAVWAVAGAGFGVSLPARDRITNALSGTEDTGKSFGLVYTGLPIGGAVAPVVLGGVITRFSYLDAVVAIAGCFFLGAVVVAAMRRRR</sequence>
<feature type="transmembrane region" description="Helical" evidence="1">
    <location>
        <begin position="377"/>
        <end position="397"/>
    </location>
</feature>
<feature type="transmembrane region" description="Helical" evidence="1">
    <location>
        <begin position="287"/>
        <end position="307"/>
    </location>
</feature>
<protein>
    <recommendedName>
        <fullName evidence="2">Major facilitator superfamily (MFS) profile domain-containing protein</fullName>
    </recommendedName>
</protein>
<name>A0A830G865_9EURY</name>
<dbReference type="InterPro" id="IPR036259">
    <property type="entry name" value="MFS_trans_sf"/>
</dbReference>
<feature type="transmembrane region" description="Helical" evidence="1">
    <location>
        <begin position="47"/>
        <end position="65"/>
    </location>
</feature>
<feature type="transmembrane region" description="Helical" evidence="1">
    <location>
        <begin position="256"/>
        <end position="280"/>
    </location>
</feature>
<feature type="transmembrane region" description="Helical" evidence="1">
    <location>
        <begin position="141"/>
        <end position="161"/>
    </location>
</feature>
<feature type="transmembrane region" description="Helical" evidence="1">
    <location>
        <begin position="209"/>
        <end position="236"/>
    </location>
</feature>
<dbReference type="Pfam" id="PF07690">
    <property type="entry name" value="MFS_1"/>
    <property type="match status" value="1"/>
</dbReference>
<dbReference type="RefSeq" id="WP_188876925.1">
    <property type="nucleotide sequence ID" value="NZ_BMOQ01000002.1"/>
</dbReference>
<feature type="transmembrane region" description="Helical" evidence="1">
    <location>
        <begin position="351"/>
        <end position="371"/>
    </location>
</feature>
<evidence type="ECO:0000256" key="1">
    <source>
        <dbReference type="SAM" id="Phobius"/>
    </source>
</evidence>
<keyword evidence="4" id="KW-1185">Reference proteome</keyword>
<keyword evidence="1" id="KW-0812">Transmembrane</keyword>
<keyword evidence="1" id="KW-0472">Membrane</keyword>
<dbReference type="GO" id="GO:0022857">
    <property type="term" value="F:transmembrane transporter activity"/>
    <property type="evidence" value="ECO:0007669"/>
    <property type="project" value="InterPro"/>
</dbReference>
<evidence type="ECO:0000259" key="2">
    <source>
        <dbReference type="PROSITE" id="PS50850"/>
    </source>
</evidence>
<evidence type="ECO:0000313" key="3">
    <source>
        <dbReference type="EMBL" id="GGN08485.1"/>
    </source>
</evidence>
<dbReference type="OrthoDB" id="117970at2157"/>
<dbReference type="EMBL" id="BMOQ01000002">
    <property type="protein sequence ID" value="GGN08485.1"/>
    <property type="molecule type" value="Genomic_DNA"/>
</dbReference>
<evidence type="ECO:0000313" key="4">
    <source>
        <dbReference type="Proteomes" id="UP000608850"/>
    </source>
</evidence>
<proteinExistence type="predicted"/>
<dbReference type="AlphaFoldDB" id="A0A830G865"/>
<dbReference type="InterPro" id="IPR011701">
    <property type="entry name" value="MFS"/>
</dbReference>
<dbReference type="SUPFAM" id="SSF103473">
    <property type="entry name" value="MFS general substrate transporter"/>
    <property type="match status" value="1"/>
</dbReference>
<feature type="transmembrane region" description="Helical" evidence="1">
    <location>
        <begin position="167"/>
        <end position="188"/>
    </location>
</feature>
<reference evidence="3 4" key="1">
    <citation type="journal article" date="2019" name="Int. J. Syst. Evol. Microbiol.">
        <title>The Global Catalogue of Microorganisms (GCM) 10K type strain sequencing project: providing services to taxonomists for standard genome sequencing and annotation.</title>
        <authorList>
            <consortium name="The Broad Institute Genomics Platform"/>
            <consortium name="The Broad Institute Genome Sequencing Center for Infectious Disease"/>
            <person name="Wu L."/>
            <person name="Ma J."/>
        </authorList>
    </citation>
    <scope>NUCLEOTIDE SEQUENCE [LARGE SCALE GENOMIC DNA]</scope>
    <source>
        <strain evidence="3 4">JCM 16331</strain>
    </source>
</reference>
<dbReference type="GO" id="GO:0005886">
    <property type="term" value="C:plasma membrane"/>
    <property type="evidence" value="ECO:0007669"/>
    <property type="project" value="TreeGrafter"/>
</dbReference>
<dbReference type="PANTHER" id="PTHR43129:SF1">
    <property type="entry name" value="FOSMIDOMYCIN RESISTANCE PROTEIN"/>
    <property type="match status" value="1"/>
</dbReference>
<dbReference type="PANTHER" id="PTHR43129">
    <property type="entry name" value="FOSMIDOMYCIN RESISTANCE PROTEIN"/>
    <property type="match status" value="1"/>
</dbReference>
<dbReference type="Proteomes" id="UP000608850">
    <property type="component" value="Unassembled WGS sequence"/>
</dbReference>
<feature type="domain" description="Major facilitator superfamily (MFS) profile" evidence="2">
    <location>
        <begin position="11"/>
        <end position="401"/>
    </location>
</feature>